<name>A0A0A8ZCB4_ARUDO</name>
<feature type="region of interest" description="Disordered" evidence="1">
    <location>
        <begin position="32"/>
        <end position="53"/>
    </location>
</feature>
<reference evidence="3" key="1">
    <citation type="submission" date="2014-09" db="EMBL/GenBank/DDBJ databases">
        <authorList>
            <person name="Magalhaes I.L.F."/>
            <person name="Oliveira U."/>
            <person name="Santos F.R."/>
            <person name="Vidigal T.H.D.A."/>
            <person name="Brescovit A.D."/>
            <person name="Santos A.J."/>
        </authorList>
    </citation>
    <scope>NUCLEOTIDE SEQUENCE</scope>
    <source>
        <tissue evidence="3">Shoot tissue taken approximately 20 cm above the soil surface</tissue>
    </source>
</reference>
<sequence>MVDGLKHEVLQIRKHMEQTVFEQAWAYPDGLLKHPEAAPAPTSAENTAAGPDGHRVKFPHRETGFGSVFAHTHLLVKGNHNSSARPVNRLNPVHSAVPEMVSSSFRSKSYAGGEFSGFHSKLPKLHFPKFNGDNPKLWETHSENYFNIYDVDPPQWVKVATMHFEGVAACWLQSVERKLHNASWSELCRLIHDCFGHEQHELLIRQLFHIKQTGSVADYIAKFFELVDQLSGYSSETDPLYYTMSFIDGLRDDIKPIVLVQRPPDFNTACALAALKEEVAEPLRRKEFRKPDSGFLTKPVSKGLYPLPHPPRLDKVTAPSQAEDKRGVESSRAQYPAEKLAALGLQARQRPLSPLC</sequence>
<organism evidence="3">
    <name type="scientific">Arundo donax</name>
    <name type="common">Giant reed</name>
    <name type="synonym">Donax arundinaceus</name>
    <dbReference type="NCBI Taxonomy" id="35708"/>
    <lineage>
        <taxon>Eukaryota</taxon>
        <taxon>Viridiplantae</taxon>
        <taxon>Streptophyta</taxon>
        <taxon>Embryophyta</taxon>
        <taxon>Tracheophyta</taxon>
        <taxon>Spermatophyta</taxon>
        <taxon>Magnoliopsida</taxon>
        <taxon>Liliopsida</taxon>
        <taxon>Poales</taxon>
        <taxon>Poaceae</taxon>
        <taxon>PACMAD clade</taxon>
        <taxon>Arundinoideae</taxon>
        <taxon>Arundineae</taxon>
        <taxon>Arundo</taxon>
    </lineage>
</organism>
<proteinExistence type="predicted"/>
<evidence type="ECO:0000259" key="2">
    <source>
        <dbReference type="Pfam" id="PF03732"/>
    </source>
</evidence>
<dbReference type="Pfam" id="PF03732">
    <property type="entry name" value="Retrotrans_gag"/>
    <property type="match status" value="1"/>
</dbReference>
<feature type="region of interest" description="Disordered" evidence="1">
    <location>
        <begin position="299"/>
        <end position="334"/>
    </location>
</feature>
<dbReference type="AlphaFoldDB" id="A0A0A8ZCB4"/>
<evidence type="ECO:0000313" key="3">
    <source>
        <dbReference type="EMBL" id="JAD32492.1"/>
    </source>
</evidence>
<reference evidence="3" key="2">
    <citation type="journal article" date="2015" name="Data Brief">
        <title>Shoot transcriptome of the giant reed, Arundo donax.</title>
        <authorList>
            <person name="Barrero R.A."/>
            <person name="Guerrero F.D."/>
            <person name="Moolhuijzen P."/>
            <person name="Goolsby J.A."/>
            <person name="Tidwell J."/>
            <person name="Bellgard S.E."/>
            <person name="Bellgard M.I."/>
        </authorList>
    </citation>
    <scope>NUCLEOTIDE SEQUENCE</scope>
    <source>
        <tissue evidence="3">Shoot tissue taken approximately 20 cm above the soil surface</tissue>
    </source>
</reference>
<dbReference type="EMBL" id="GBRH01265403">
    <property type="protein sequence ID" value="JAD32492.1"/>
    <property type="molecule type" value="Transcribed_RNA"/>
</dbReference>
<dbReference type="InterPro" id="IPR005162">
    <property type="entry name" value="Retrotrans_gag_dom"/>
</dbReference>
<protein>
    <recommendedName>
        <fullName evidence="2">Retrotransposon gag domain-containing protein</fullName>
    </recommendedName>
</protein>
<feature type="domain" description="Retrotransposon gag" evidence="2">
    <location>
        <begin position="158"/>
        <end position="251"/>
    </location>
</feature>
<evidence type="ECO:0000256" key="1">
    <source>
        <dbReference type="SAM" id="MobiDB-lite"/>
    </source>
</evidence>
<accession>A0A0A8ZCB4</accession>